<accession>A0ABR4HHT0</accession>
<evidence type="ECO:0000256" key="1">
    <source>
        <dbReference type="ARBA" id="ARBA00023002"/>
    </source>
</evidence>
<reference evidence="4 5" key="1">
    <citation type="submission" date="2024-07" db="EMBL/GenBank/DDBJ databases">
        <title>Section-level genome sequencing and comparative genomics of Aspergillus sections Usti and Cavernicolus.</title>
        <authorList>
            <consortium name="Lawrence Berkeley National Laboratory"/>
            <person name="Nybo J.L."/>
            <person name="Vesth T.C."/>
            <person name="Theobald S."/>
            <person name="Frisvad J.C."/>
            <person name="Larsen T.O."/>
            <person name="Kjaerboelling I."/>
            <person name="Rothschild-Mancinelli K."/>
            <person name="Lyhne E.K."/>
            <person name="Kogle M.E."/>
            <person name="Barry K."/>
            <person name="Clum A."/>
            <person name="Na H."/>
            <person name="Ledsgaard L."/>
            <person name="Lin J."/>
            <person name="Lipzen A."/>
            <person name="Kuo A."/>
            <person name="Riley R."/>
            <person name="Mondo S."/>
            <person name="LaButti K."/>
            <person name="Haridas S."/>
            <person name="Pangalinan J."/>
            <person name="Salamov A.A."/>
            <person name="Simmons B.A."/>
            <person name="Magnuson J.K."/>
            <person name="Chen J."/>
            <person name="Drula E."/>
            <person name="Henrissat B."/>
            <person name="Wiebenga A."/>
            <person name="Lubbers R.J."/>
            <person name="Gomes A.C."/>
            <person name="Makela M.R."/>
            <person name="Stajich J."/>
            <person name="Grigoriev I.V."/>
            <person name="Mortensen U.H."/>
            <person name="De vries R.P."/>
            <person name="Baker S.E."/>
            <person name="Andersen M.R."/>
        </authorList>
    </citation>
    <scope>NUCLEOTIDE SEQUENCE [LARGE SCALE GENOMIC DNA]</scope>
    <source>
        <strain evidence="4 5">CBS 600.67</strain>
    </source>
</reference>
<dbReference type="InterPro" id="IPR050425">
    <property type="entry name" value="NAD(P)_dehydrat-like"/>
</dbReference>
<name>A0ABR4HHT0_9EURO</name>
<dbReference type="InterPro" id="IPR001509">
    <property type="entry name" value="Epimerase_deHydtase"/>
</dbReference>
<evidence type="ECO:0000313" key="5">
    <source>
        <dbReference type="Proteomes" id="UP001610335"/>
    </source>
</evidence>
<dbReference type="PANTHER" id="PTHR10366:SF562">
    <property type="entry name" value="ALDEHYDE REDUCTASE II (AFU_ORTHOLOGUE AFUA_1G11360)"/>
    <property type="match status" value="1"/>
</dbReference>
<keyword evidence="1" id="KW-0560">Oxidoreductase</keyword>
<evidence type="ECO:0000313" key="4">
    <source>
        <dbReference type="EMBL" id="KAL2815047.1"/>
    </source>
</evidence>
<feature type="domain" description="NAD-dependent epimerase/dehydratase" evidence="3">
    <location>
        <begin position="15"/>
        <end position="264"/>
    </location>
</feature>
<dbReference type="SUPFAM" id="SSF51735">
    <property type="entry name" value="NAD(P)-binding Rossmann-fold domains"/>
    <property type="match status" value="1"/>
</dbReference>
<proteinExistence type="inferred from homology"/>
<keyword evidence="5" id="KW-1185">Reference proteome</keyword>
<evidence type="ECO:0000256" key="2">
    <source>
        <dbReference type="ARBA" id="ARBA00023445"/>
    </source>
</evidence>
<dbReference type="Gene3D" id="3.40.50.720">
    <property type="entry name" value="NAD(P)-binding Rossmann-like Domain"/>
    <property type="match status" value="1"/>
</dbReference>
<dbReference type="Pfam" id="PF01370">
    <property type="entry name" value="Epimerase"/>
    <property type="match status" value="1"/>
</dbReference>
<dbReference type="EMBL" id="JBFXLS010000117">
    <property type="protein sequence ID" value="KAL2815047.1"/>
    <property type="molecule type" value="Genomic_DNA"/>
</dbReference>
<comment type="caution">
    <text evidence="4">The sequence shown here is derived from an EMBL/GenBank/DDBJ whole genome shotgun (WGS) entry which is preliminary data.</text>
</comment>
<evidence type="ECO:0000259" key="3">
    <source>
        <dbReference type="Pfam" id="PF01370"/>
    </source>
</evidence>
<gene>
    <name evidence="4" type="ORF">BDW59DRAFT_176271</name>
</gene>
<dbReference type="InterPro" id="IPR036291">
    <property type="entry name" value="NAD(P)-bd_dom_sf"/>
</dbReference>
<organism evidence="4 5">
    <name type="scientific">Aspergillus cavernicola</name>
    <dbReference type="NCBI Taxonomy" id="176166"/>
    <lineage>
        <taxon>Eukaryota</taxon>
        <taxon>Fungi</taxon>
        <taxon>Dikarya</taxon>
        <taxon>Ascomycota</taxon>
        <taxon>Pezizomycotina</taxon>
        <taxon>Eurotiomycetes</taxon>
        <taxon>Eurotiomycetidae</taxon>
        <taxon>Eurotiales</taxon>
        <taxon>Aspergillaceae</taxon>
        <taxon>Aspergillus</taxon>
        <taxon>Aspergillus subgen. Nidulantes</taxon>
    </lineage>
</organism>
<dbReference type="PANTHER" id="PTHR10366">
    <property type="entry name" value="NAD DEPENDENT EPIMERASE/DEHYDRATASE"/>
    <property type="match status" value="1"/>
</dbReference>
<comment type="similarity">
    <text evidence="2">Belongs to the NAD(P)-dependent epimerase/dehydratase family. Dihydroflavonol-4-reductase subfamily.</text>
</comment>
<dbReference type="Proteomes" id="UP001610335">
    <property type="component" value="Unassembled WGS sequence"/>
</dbReference>
<sequence length="343" mass="37923">MLSVDEYVIPPGSLILVTGVNGYIASHTVDILLSLGYKVRGTVRAAKPWLDKYFDDKYGKGRFESVIVTALDDPAAWTKGTLTNVAGLCHIASDLSFSPDPATVIPWVKQSTISLLGAAAREKSVKRFVLTSSSSAALLPVPNAEGVRVDENTWNEASVKKAWDDSTPPLERRFHTYAAAKAEQEQAAWRFVKEQHPGFDLNVVVPNCNYGRILLPEITGSSMGMLRNMLKGDATAMRLLSPQWFVNVEDTARLHALALLNPTVKGERIFAFACPFNWNDIIPILRKLRPENRLIPNPPENEGRDLSEIVHSKRAEGLLRDFFGQPSWICLEQSIAEGLGDMP</sequence>
<protein>
    <submittedName>
        <fullName evidence="4">NAD(P)-binding protein</fullName>
    </submittedName>
</protein>